<organism evidence="1 2">
    <name type="scientific">Panagrolaimus sp. ES5</name>
    <dbReference type="NCBI Taxonomy" id="591445"/>
    <lineage>
        <taxon>Eukaryota</taxon>
        <taxon>Metazoa</taxon>
        <taxon>Ecdysozoa</taxon>
        <taxon>Nematoda</taxon>
        <taxon>Chromadorea</taxon>
        <taxon>Rhabditida</taxon>
        <taxon>Tylenchina</taxon>
        <taxon>Panagrolaimomorpha</taxon>
        <taxon>Panagrolaimoidea</taxon>
        <taxon>Panagrolaimidae</taxon>
        <taxon>Panagrolaimus</taxon>
    </lineage>
</organism>
<dbReference type="WBParaSite" id="ES5_v2.g19950.t1">
    <property type="protein sequence ID" value="ES5_v2.g19950.t1"/>
    <property type="gene ID" value="ES5_v2.g19950"/>
</dbReference>
<reference evidence="2" key="1">
    <citation type="submission" date="2022-11" db="UniProtKB">
        <authorList>
            <consortium name="WormBaseParasite"/>
        </authorList>
    </citation>
    <scope>IDENTIFICATION</scope>
</reference>
<name>A0AC34FRK4_9BILA</name>
<evidence type="ECO:0000313" key="1">
    <source>
        <dbReference type="Proteomes" id="UP000887579"/>
    </source>
</evidence>
<dbReference type="Proteomes" id="UP000887579">
    <property type="component" value="Unplaced"/>
</dbReference>
<protein>
    <submittedName>
        <fullName evidence="2">BTB domain-containing protein</fullName>
    </submittedName>
</protein>
<sequence length="323" mass="37024">MEENHKVQLKCPIAIKWPISEERLKELKEKPGECLKSDTFTASNIPGVGYHLSIYPNDDLKDYKRKTCIYLHLSFIDKIEIGANWNITIESTNYSFNRTHVFKKSIGKLAVICTTDELFDPENEYFVNGKLVVEINGILIIEKEMPKKIGTFGDHRDALCLGLWNQDENKDFAIAHKLILAARSPVFARMFQSGLKEAQENKVEIKDFSFDIVEAAIKLCYHQSLITDITLEDKEKLLQFFDKYDIVPLKNDLENNLISEIDVSTVCQLTNFSLLSNASNLNQKCAEFLQTCLDKKTPVSDFSLLDKDFALKLFQKAFYPVSK</sequence>
<accession>A0AC34FRK4</accession>
<proteinExistence type="predicted"/>
<evidence type="ECO:0000313" key="2">
    <source>
        <dbReference type="WBParaSite" id="ES5_v2.g19950.t1"/>
    </source>
</evidence>